<dbReference type="RefSeq" id="WP_045368084.1">
    <property type="nucleotide sequence ID" value="NZ_AP014648.1"/>
</dbReference>
<dbReference type="Pfam" id="PF00903">
    <property type="entry name" value="Glyoxalase"/>
    <property type="match status" value="1"/>
</dbReference>
<dbReference type="AlphaFoldDB" id="A0A0A8K681"/>
<dbReference type="InterPro" id="IPR029068">
    <property type="entry name" value="Glyas_Bleomycin-R_OHBP_Dase"/>
</dbReference>
<feature type="domain" description="VOC" evidence="1">
    <location>
        <begin position="4"/>
        <end position="127"/>
    </location>
</feature>
<dbReference type="Proteomes" id="UP000031643">
    <property type="component" value="Chromosome"/>
</dbReference>
<evidence type="ECO:0000313" key="3">
    <source>
        <dbReference type="Proteomes" id="UP000031643"/>
    </source>
</evidence>
<dbReference type="InterPro" id="IPR051332">
    <property type="entry name" value="Fosfomycin_Res_Enzymes"/>
</dbReference>
<dbReference type="InterPro" id="IPR037523">
    <property type="entry name" value="VOC_core"/>
</dbReference>
<reference evidence="2 3" key="1">
    <citation type="submission" date="2014-09" db="EMBL/GenBank/DDBJ databases">
        <title>Genome sequencing of Methyloceanibacter caenitepidi Gela4.</title>
        <authorList>
            <person name="Takeuchi M."/>
            <person name="Susumu S."/>
            <person name="Kamagata Y."/>
            <person name="Oshima K."/>
            <person name="Hattori M."/>
            <person name="Iwasaki W."/>
        </authorList>
    </citation>
    <scope>NUCLEOTIDE SEQUENCE [LARGE SCALE GENOMIC DNA]</scope>
    <source>
        <strain evidence="2 3">Gela4</strain>
    </source>
</reference>
<dbReference type="Gene3D" id="3.10.180.10">
    <property type="entry name" value="2,3-Dihydroxybiphenyl 1,2-Dioxygenase, domain 1"/>
    <property type="match status" value="1"/>
</dbReference>
<dbReference type="PANTHER" id="PTHR36113:SF3">
    <property type="entry name" value="SLL5075 PROTEIN"/>
    <property type="match status" value="1"/>
</dbReference>
<evidence type="ECO:0000259" key="1">
    <source>
        <dbReference type="PROSITE" id="PS51819"/>
    </source>
</evidence>
<keyword evidence="2" id="KW-0560">Oxidoreductase</keyword>
<dbReference type="OrthoDB" id="2613830at2"/>
<name>A0A0A8K681_9HYPH</name>
<gene>
    <name evidence="2" type="ORF">GL4_2618</name>
</gene>
<organism evidence="2 3">
    <name type="scientific">Methyloceanibacter caenitepidi</name>
    <dbReference type="NCBI Taxonomy" id="1384459"/>
    <lineage>
        <taxon>Bacteria</taxon>
        <taxon>Pseudomonadati</taxon>
        <taxon>Pseudomonadota</taxon>
        <taxon>Alphaproteobacteria</taxon>
        <taxon>Hyphomicrobiales</taxon>
        <taxon>Hyphomicrobiaceae</taxon>
        <taxon>Methyloceanibacter</taxon>
    </lineage>
</organism>
<dbReference type="InterPro" id="IPR004360">
    <property type="entry name" value="Glyas_Fos-R_dOase_dom"/>
</dbReference>
<protein>
    <submittedName>
        <fullName evidence="2">Glyoxalase/Bleomycin resistance protein/dioxygenase domain</fullName>
    </submittedName>
</protein>
<keyword evidence="3" id="KW-1185">Reference proteome</keyword>
<dbReference type="CDD" id="cd06587">
    <property type="entry name" value="VOC"/>
    <property type="match status" value="1"/>
</dbReference>
<keyword evidence="2" id="KW-0223">Dioxygenase</keyword>
<dbReference type="GO" id="GO:0051213">
    <property type="term" value="F:dioxygenase activity"/>
    <property type="evidence" value="ECO:0007669"/>
    <property type="project" value="UniProtKB-KW"/>
</dbReference>
<dbReference type="STRING" id="1384459.GL4_2618"/>
<proteinExistence type="predicted"/>
<evidence type="ECO:0000313" key="2">
    <source>
        <dbReference type="EMBL" id="BAQ18052.1"/>
    </source>
</evidence>
<dbReference type="PANTHER" id="PTHR36113">
    <property type="entry name" value="LYASE, PUTATIVE-RELATED-RELATED"/>
    <property type="match status" value="1"/>
</dbReference>
<dbReference type="EMBL" id="AP014648">
    <property type="protein sequence ID" value="BAQ18052.1"/>
    <property type="molecule type" value="Genomic_DNA"/>
</dbReference>
<sequence length="137" mass="15071">MTVAFTHCALQAADLEKSIDFYARYCAMEIVKEHGEDDKRVVWLASPGAGDRFVLVLLGGGAMREQDEGDMTHYGFGVATREEVDRIAALARDEGCLHWEPREYAPPTGYLCGVKDPTGYIVEFSYGQPLGPHAASE</sequence>
<dbReference type="PROSITE" id="PS51819">
    <property type="entry name" value="VOC"/>
    <property type="match status" value="1"/>
</dbReference>
<accession>A0A0A8K681</accession>
<dbReference type="HOGENOM" id="CLU_146025_0_0_5"/>
<dbReference type="KEGG" id="mcg:GL4_2618"/>
<dbReference type="SUPFAM" id="SSF54593">
    <property type="entry name" value="Glyoxalase/Bleomycin resistance protein/Dihydroxybiphenyl dioxygenase"/>
    <property type="match status" value="1"/>
</dbReference>